<evidence type="ECO:0000313" key="4">
    <source>
        <dbReference type="Proteomes" id="UP000029443"/>
    </source>
</evidence>
<organism evidence="3 4">
    <name type="scientific">Alcanivorax jadensis T9</name>
    <dbReference type="NCBI Taxonomy" id="1177181"/>
    <lineage>
        <taxon>Bacteria</taxon>
        <taxon>Pseudomonadati</taxon>
        <taxon>Pseudomonadota</taxon>
        <taxon>Gammaproteobacteria</taxon>
        <taxon>Oceanospirillales</taxon>
        <taxon>Alcanivoracaceae</taxon>
        <taxon>Alcanivorax</taxon>
    </lineage>
</organism>
<dbReference type="Proteomes" id="UP000029443">
    <property type="component" value="Unassembled WGS sequence"/>
</dbReference>
<reference evidence="3 4" key="1">
    <citation type="submission" date="2012-09" db="EMBL/GenBank/DDBJ databases">
        <title>Genome Sequence of alkane-degrading Bacterium Alcanivorax jadensis T9.</title>
        <authorList>
            <person name="Lai Q."/>
            <person name="Shao Z."/>
        </authorList>
    </citation>
    <scope>NUCLEOTIDE SEQUENCE [LARGE SCALE GENOMIC DNA]</scope>
    <source>
        <strain evidence="3 4">T9</strain>
    </source>
</reference>
<sequence length="365" mass="40989">MNIDEWSDALHPIINGHVPHPNFDSAYQELITAISIHRPGDIIVLSGTSGTGKTTMINKLFNSKVFKRTETNVPAIRSIFLNSDHNNQIDPKWLAKSLLSDIGNPGFVIEIGEETARLKIDLYPRKSTTDLYLTLSNEIKSKKTAFIVIDEASHLGFSPATCHNPVPLMSRLKTFAEDNQLCLILTGTHETLDMISKTTHLHRRSNNIFLKHYDIKIEQDRKNFHFFIKSFEEHIPGMASLNSQGDLSRILMKGSAGSPGFALNWITTACCKCASLGLSELSLECILAKSPSKRDVELREREAAIASQYYPSPLDESLERWNWQPSKQQSISKPDAKPHKTKRRSFASKRPRKVSAMQPPGERGV</sequence>
<dbReference type="InterPro" id="IPR003593">
    <property type="entry name" value="AAA+_ATPase"/>
</dbReference>
<comment type="caution">
    <text evidence="3">The sequence shown here is derived from an EMBL/GenBank/DDBJ whole genome shotgun (WGS) entry which is preliminary data.</text>
</comment>
<name>A0ABR4WFR9_9GAMM</name>
<protein>
    <submittedName>
        <fullName evidence="3">ATPase AAA</fullName>
    </submittedName>
</protein>
<feature type="domain" description="AAA+ ATPase" evidence="2">
    <location>
        <begin position="39"/>
        <end position="207"/>
    </location>
</feature>
<dbReference type="SMART" id="SM00382">
    <property type="entry name" value="AAA"/>
    <property type="match status" value="1"/>
</dbReference>
<dbReference type="SUPFAM" id="SSF52540">
    <property type="entry name" value="P-loop containing nucleoside triphosphate hydrolases"/>
    <property type="match status" value="1"/>
</dbReference>
<dbReference type="EMBL" id="ARXU01000002">
    <property type="protein sequence ID" value="KGD62386.1"/>
    <property type="molecule type" value="Genomic_DNA"/>
</dbReference>
<evidence type="ECO:0000256" key="1">
    <source>
        <dbReference type="SAM" id="MobiDB-lite"/>
    </source>
</evidence>
<gene>
    <name evidence="3" type="ORF">T9A_00677</name>
</gene>
<dbReference type="Gene3D" id="3.40.50.300">
    <property type="entry name" value="P-loop containing nucleotide triphosphate hydrolases"/>
    <property type="match status" value="1"/>
</dbReference>
<accession>A0ABR4WFR9</accession>
<dbReference type="RefSeq" id="WP_035245096.1">
    <property type="nucleotide sequence ID" value="NZ_ARXU01000002.1"/>
</dbReference>
<feature type="compositionally biased region" description="Basic residues" evidence="1">
    <location>
        <begin position="339"/>
        <end position="353"/>
    </location>
</feature>
<dbReference type="InterPro" id="IPR049945">
    <property type="entry name" value="AAA_22"/>
</dbReference>
<dbReference type="InterPro" id="IPR027417">
    <property type="entry name" value="P-loop_NTPase"/>
</dbReference>
<feature type="compositionally biased region" description="Polar residues" evidence="1">
    <location>
        <begin position="323"/>
        <end position="332"/>
    </location>
</feature>
<evidence type="ECO:0000259" key="2">
    <source>
        <dbReference type="SMART" id="SM00382"/>
    </source>
</evidence>
<keyword evidence="4" id="KW-1185">Reference proteome</keyword>
<dbReference type="Pfam" id="PF13401">
    <property type="entry name" value="AAA_22"/>
    <property type="match status" value="1"/>
</dbReference>
<feature type="region of interest" description="Disordered" evidence="1">
    <location>
        <begin position="321"/>
        <end position="365"/>
    </location>
</feature>
<evidence type="ECO:0000313" key="3">
    <source>
        <dbReference type="EMBL" id="KGD62386.1"/>
    </source>
</evidence>
<proteinExistence type="predicted"/>